<dbReference type="AlphaFoldDB" id="A0A158K7Z9"/>
<accession>A0A158K7Z9</accession>
<dbReference type="EMBL" id="FCOL02000038">
    <property type="protein sequence ID" value="SAL76581.1"/>
    <property type="molecule type" value="Genomic_DNA"/>
</dbReference>
<name>A0A158K7Z9_9BURK</name>
<evidence type="ECO:0000313" key="1">
    <source>
        <dbReference type="EMBL" id="SAL76581.1"/>
    </source>
</evidence>
<evidence type="ECO:0000313" key="2">
    <source>
        <dbReference type="Proteomes" id="UP000054925"/>
    </source>
</evidence>
<dbReference type="RefSeq" id="WP_125477656.1">
    <property type="nucleotide sequence ID" value="NZ_FCOL02000038.1"/>
</dbReference>
<reference evidence="1" key="1">
    <citation type="submission" date="2016-01" db="EMBL/GenBank/DDBJ databases">
        <authorList>
            <person name="Peeters C."/>
        </authorList>
    </citation>
    <scope>NUCLEOTIDE SEQUENCE [LARGE SCALE GENOMIC DNA]</scope>
    <source>
        <strain evidence="1">LMG 22937</strain>
    </source>
</reference>
<gene>
    <name evidence="1" type="ORF">AWB67_04947</name>
</gene>
<organism evidence="1 2">
    <name type="scientific">Caballeronia terrestris</name>
    <dbReference type="NCBI Taxonomy" id="1226301"/>
    <lineage>
        <taxon>Bacteria</taxon>
        <taxon>Pseudomonadati</taxon>
        <taxon>Pseudomonadota</taxon>
        <taxon>Betaproteobacteria</taxon>
        <taxon>Burkholderiales</taxon>
        <taxon>Burkholderiaceae</taxon>
        <taxon>Caballeronia</taxon>
    </lineage>
</organism>
<keyword evidence="2" id="KW-1185">Reference proteome</keyword>
<sequence>MNLQAVRRPLKDDLIQYIASRTPAVFFQRVVEEIEAGHSDAHRHAVTFDDPERFRVHPQLQHYRSSEALRKAANHAGMIVAAPHTEPKGERFSLVASGEIRFGQICVPFNNSTPRQAKHRRMIAAVNDRLEPANRDLFTGNAEPLPEGLGCLIVAIKPHRREPQSVPFGVMVGVPYSNLTDWHLFVPVSDVMAAYHPEEKIEVPDLAFATLKRRMGESEK</sequence>
<dbReference type="OrthoDB" id="9181274at2"/>
<dbReference type="Proteomes" id="UP000054925">
    <property type="component" value="Unassembled WGS sequence"/>
</dbReference>
<protein>
    <submittedName>
        <fullName evidence="1">Uncharacterized protein</fullName>
    </submittedName>
</protein>
<proteinExistence type="predicted"/>
<comment type="caution">
    <text evidence="1">The sequence shown here is derived from an EMBL/GenBank/DDBJ whole genome shotgun (WGS) entry which is preliminary data.</text>
</comment>